<proteinExistence type="predicted"/>
<reference evidence="1" key="1">
    <citation type="submission" date="2021-05" db="EMBL/GenBank/DDBJ databases">
        <authorList>
            <person name="Scholz U."/>
            <person name="Mascher M."/>
            <person name="Fiebig A."/>
        </authorList>
    </citation>
    <scope>NUCLEOTIDE SEQUENCE [LARGE SCALE GENOMIC DNA]</scope>
</reference>
<organism evidence="1 2">
    <name type="scientific">Avena sativa</name>
    <name type="common">Oat</name>
    <dbReference type="NCBI Taxonomy" id="4498"/>
    <lineage>
        <taxon>Eukaryota</taxon>
        <taxon>Viridiplantae</taxon>
        <taxon>Streptophyta</taxon>
        <taxon>Embryophyta</taxon>
        <taxon>Tracheophyta</taxon>
        <taxon>Spermatophyta</taxon>
        <taxon>Magnoliopsida</taxon>
        <taxon>Liliopsida</taxon>
        <taxon>Poales</taxon>
        <taxon>Poaceae</taxon>
        <taxon>BOP clade</taxon>
        <taxon>Pooideae</taxon>
        <taxon>Poodae</taxon>
        <taxon>Poeae</taxon>
        <taxon>Poeae Chloroplast Group 1 (Aveneae type)</taxon>
        <taxon>Aveninae</taxon>
        <taxon>Avena</taxon>
    </lineage>
</organism>
<protein>
    <submittedName>
        <fullName evidence="1">Uncharacterized protein</fullName>
    </submittedName>
</protein>
<accession>A0ACD5X4D6</accession>
<dbReference type="EnsemblPlants" id="AVESA.00010b.r2.4DG0751010.1">
    <property type="protein sequence ID" value="AVESA.00010b.r2.4DG0751010.1.CDS"/>
    <property type="gene ID" value="AVESA.00010b.r2.4DG0751010"/>
</dbReference>
<keyword evidence="2" id="KW-1185">Reference proteome</keyword>
<name>A0ACD5X4D6_AVESA</name>
<reference evidence="1" key="2">
    <citation type="submission" date="2025-09" db="UniProtKB">
        <authorList>
            <consortium name="EnsemblPlants"/>
        </authorList>
    </citation>
    <scope>IDENTIFICATION</scope>
</reference>
<dbReference type="Proteomes" id="UP001732700">
    <property type="component" value="Chromosome 4D"/>
</dbReference>
<evidence type="ECO:0000313" key="2">
    <source>
        <dbReference type="Proteomes" id="UP001732700"/>
    </source>
</evidence>
<sequence length="409" mass="44078">MDWSALTYITILILLLLPMSAPDDRLAADKPLSPGTTIVSDGGAFTLGFFSPANATPANLYLGIWYSAIPELTVVWVANRETPVANDTTSAPMLYLTNTSNLVLADGNGGHVFWTTNITTTTSSSSSILPTAVLLNTGSLILRSPNGTTLWQSFEHPTDTFLPGMKIRANYKTTTGISWYPGSVLMILLQGASPTAVIQARSSSFSCGTGRNQCTVAPHGRDTSLADGAAETRYVLTYSGKFQLQSWNNSLSAWAVLGEWPNWECDRYGYCGPYGYCDNTEVLPTCKCLEGFQPASIEEWSSGRFSDGCRRKEVLHCGDGFLALPAMKVPDRFVHVLNRSMEECAAECARNCSCVAYAQVNLSSSARGDSTRCFMWSGELIDMEKKIGGNVAGSETLHLRVAGLAASGT</sequence>
<evidence type="ECO:0000313" key="1">
    <source>
        <dbReference type="EnsemblPlants" id="AVESA.00010b.r2.4DG0751010.1.CDS"/>
    </source>
</evidence>